<reference evidence="1 2" key="1">
    <citation type="submission" date="2020-08" db="EMBL/GenBank/DDBJ databases">
        <title>Genomic Encyclopedia of Type Strains, Phase III (KMG-III): the genomes of soil and plant-associated and newly described type strains.</title>
        <authorList>
            <person name="Whitman W."/>
        </authorList>
    </citation>
    <scope>NUCLEOTIDE SEQUENCE [LARGE SCALE GENOMIC DNA]</scope>
    <source>
        <strain evidence="1 2">CECT 5862</strain>
    </source>
</reference>
<gene>
    <name evidence="1" type="ORF">FHS18_002742</name>
</gene>
<dbReference type="Proteomes" id="UP000570361">
    <property type="component" value="Unassembled WGS sequence"/>
</dbReference>
<evidence type="ECO:0000313" key="1">
    <source>
        <dbReference type="EMBL" id="MBB3110675.1"/>
    </source>
</evidence>
<sequence length="76" mass="8673">MKKIKYCCRNFRHGSKTVYKTLKAEFPDLKQKKKKKDCLGNCKTCAKQCFVTIGKKEVVVAKSAEALYGLLKERIG</sequence>
<keyword evidence="2" id="KW-1185">Reference proteome</keyword>
<proteinExistence type="predicted"/>
<protein>
    <submittedName>
        <fullName evidence="1">Uncharacterized protein YuzB (UPF0349 family)</fullName>
    </submittedName>
</protein>
<dbReference type="Pfam" id="PF07293">
    <property type="entry name" value="DUF1450"/>
    <property type="match status" value="1"/>
</dbReference>
<dbReference type="RefSeq" id="WP_183600575.1">
    <property type="nucleotide sequence ID" value="NZ_JACHXK010000005.1"/>
</dbReference>
<accession>A0A7W5AXM8</accession>
<name>A0A7W5AXM8_9BACL</name>
<organism evidence="1 2">
    <name type="scientific">Paenibacillus phyllosphaerae</name>
    <dbReference type="NCBI Taxonomy" id="274593"/>
    <lineage>
        <taxon>Bacteria</taxon>
        <taxon>Bacillati</taxon>
        <taxon>Bacillota</taxon>
        <taxon>Bacilli</taxon>
        <taxon>Bacillales</taxon>
        <taxon>Paenibacillaceae</taxon>
        <taxon>Paenibacillus</taxon>
    </lineage>
</organism>
<dbReference type="EMBL" id="JACHXK010000005">
    <property type="protein sequence ID" value="MBB3110675.1"/>
    <property type="molecule type" value="Genomic_DNA"/>
</dbReference>
<dbReference type="AlphaFoldDB" id="A0A7W5AXM8"/>
<dbReference type="InterPro" id="IPR009910">
    <property type="entry name" value="DUF1450"/>
</dbReference>
<evidence type="ECO:0000313" key="2">
    <source>
        <dbReference type="Proteomes" id="UP000570361"/>
    </source>
</evidence>
<comment type="caution">
    <text evidence="1">The sequence shown here is derived from an EMBL/GenBank/DDBJ whole genome shotgun (WGS) entry which is preliminary data.</text>
</comment>